<sequence length="679" mass="75850">MDNEHTFLDVHGNRIDGPTQVAGTQNNYFFAGPDGPPPPGTWTTVERADPLAFGVHRPRRQQGQNFLHPYVTRDVDVRMRPLIARLRHTGGFLVLTGDSTAGKTRCAFEAMRAELAGCRVWAPPRTADLRLLTSLDLSSAEGWVLWLDDVEDYIRDDGLEPALLSGLVHRGVVVLATLRDEQVDRFQRRSSSQVPLEAPYAFLANLGARVLNMAEQIRLDRMWSRAELGRAEEVDDPGLEEALRHRGGYGIAEYLGAGPALLDEMNRACRAGGSPRGYAYVRAAIDLYRAGLTEIPFAAIEELHLTYLDGIPGSRPEPAAEAFTWATRVHYGATGMINPVGVDSVAWKPFDYLVEHFSRGEQPVHRGTWDIARRYVRHDFHLYLVGMLAAAFGEDDVADSIWRPLADSGNADALFRLALLRFRQGNPVESEGLLYRAADLGHEDAPYGLGLLLRDQGRLQECEIQWQRAAVDGNAEAAYDLSKLMHDQARDVEAEMWLRTAAEHGHGEALYTLGVLLAQRKQYREAERWLWEAVHQRVDEAEEFLEAVIWLRETAQDVEELRNEARNGDWNAAFALAERLRCLDDLNEAEHWLHRAAYAGHPEATLRYGFVLSVVHGDHEGGEPWLRLAANAGSIEATYWLGMNLGMQKRGRESLQLIALAASAGHPAATEHVRNRPGP</sequence>
<keyword evidence="2" id="KW-1185">Reference proteome</keyword>
<evidence type="ECO:0000313" key="2">
    <source>
        <dbReference type="Proteomes" id="UP001596067"/>
    </source>
</evidence>
<organism evidence="1 2">
    <name type="scientific">Kitasatospora aburaviensis</name>
    <dbReference type="NCBI Taxonomy" id="67265"/>
    <lineage>
        <taxon>Bacteria</taxon>
        <taxon>Bacillati</taxon>
        <taxon>Actinomycetota</taxon>
        <taxon>Actinomycetes</taxon>
        <taxon>Kitasatosporales</taxon>
        <taxon>Streptomycetaceae</taxon>
        <taxon>Kitasatospora</taxon>
    </lineage>
</organism>
<dbReference type="PANTHER" id="PTHR11102">
    <property type="entry name" value="SEL-1-LIKE PROTEIN"/>
    <property type="match status" value="1"/>
</dbReference>
<dbReference type="Proteomes" id="UP001596067">
    <property type="component" value="Unassembled WGS sequence"/>
</dbReference>
<dbReference type="InterPro" id="IPR006597">
    <property type="entry name" value="Sel1-like"/>
</dbReference>
<dbReference type="SMART" id="SM00671">
    <property type="entry name" value="SEL1"/>
    <property type="match status" value="4"/>
</dbReference>
<dbReference type="SUPFAM" id="SSF81901">
    <property type="entry name" value="HCP-like"/>
    <property type="match status" value="2"/>
</dbReference>
<reference evidence="2" key="1">
    <citation type="journal article" date="2019" name="Int. J. Syst. Evol. Microbiol.">
        <title>The Global Catalogue of Microorganisms (GCM) 10K type strain sequencing project: providing services to taxonomists for standard genome sequencing and annotation.</title>
        <authorList>
            <consortium name="The Broad Institute Genomics Platform"/>
            <consortium name="The Broad Institute Genome Sequencing Center for Infectious Disease"/>
            <person name="Wu L."/>
            <person name="Ma J."/>
        </authorList>
    </citation>
    <scope>NUCLEOTIDE SEQUENCE [LARGE SCALE GENOMIC DNA]</scope>
    <source>
        <strain evidence="2">CGMCC 4.1469</strain>
    </source>
</reference>
<dbReference type="InterPro" id="IPR050767">
    <property type="entry name" value="Sel1_AlgK"/>
</dbReference>
<dbReference type="InterPro" id="IPR011990">
    <property type="entry name" value="TPR-like_helical_dom_sf"/>
</dbReference>
<dbReference type="PANTHER" id="PTHR11102:SF160">
    <property type="entry name" value="ERAD-ASSOCIATED E3 UBIQUITIN-PROTEIN LIGASE COMPONENT HRD3"/>
    <property type="match status" value="1"/>
</dbReference>
<dbReference type="RefSeq" id="WP_313765326.1">
    <property type="nucleotide sequence ID" value="NZ_BAAAVH010000002.1"/>
</dbReference>
<dbReference type="Gene3D" id="1.25.40.10">
    <property type="entry name" value="Tetratricopeptide repeat domain"/>
    <property type="match status" value="2"/>
</dbReference>
<dbReference type="EMBL" id="JBHSOD010000013">
    <property type="protein sequence ID" value="MFC5886023.1"/>
    <property type="molecule type" value="Genomic_DNA"/>
</dbReference>
<name>A0ABW1EVH8_9ACTN</name>
<proteinExistence type="predicted"/>
<accession>A0ABW1EVH8</accession>
<evidence type="ECO:0000313" key="1">
    <source>
        <dbReference type="EMBL" id="MFC5886023.1"/>
    </source>
</evidence>
<protein>
    <submittedName>
        <fullName evidence="1">Tetratricopeptide repeat protein</fullName>
    </submittedName>
</protein>
<gene>
    <name evidence="1" type="ORF">ACFP0N_13700</name>
</gene>
<comment type="caution">
    <text evidence="1">The sequence shown here is derived from an EMBL/GenBank/DDBJ whole genome shotgun (WGS) entry which is preliminary data.</text>
</comment>